<keyword evidence="9" id="KW-1185">Reference proteome</keyword>
<evidence type="ECO:0000256" key="4">
    <source>
        <dbReference type="PROSITE-ProRule" id="PRU00176"/>
    </source>
</evidence>
<dbReference type="InterPro" id="IPR012677">
    <property type="entry name" value="Nucleotide-bd_a/b_plait_sf"/>
</dbReference>
<protein>
    <recommendedName>
        <fullName evidence="6">RRM domain-containing protein</fullName>
    </recommendedName>
</protein>
<dbReference type="FunFam" id="3.30.70.330:FF:000037">
    <property type="entry name" value="RNA-binding protein with multiple splicing 2"/>
    <property type="match status" value="1"/>
</dbReference>
<accession>R7UJM3</accession>
<reference evidence="7 9" key="2">
    <citation type="journal article" date="2013" name="Nature">
        <title>Insights into bilaterian evolution from three spiralian genomes.</title>
        <authorList>
            <person name="Simakov O."/>
            <person name="Marletaz F."/>
            <person name="Cho S.J."/>
            <person name="Edsinger-Gonzales E."/>
            <person name="Havlak P."/>
            <person name="Hellsten U."/>
            <person name="Kuo D.H."/>
            <person name="Larsson T."/>
            <person name="Lv J."/>
            <person name="Arendt D."/>
            <person name="Savage R."/>
            <person name="Osoegawa K."/>
            <person name="de Jong P."/>
            <person name="Grimwood J."/>
            <person name="Chapman J.A."/>
            <person name="Shapiro H."/>
            <person name="Aerts A."/>
            <person name="Otillar R.P."/>
            <person name="Terry A.Y."/>
            <person name="Boore J.L."/>
            <person name="Grigoriev I.V."/>
            <person name="Lindberg D.R."/>
            <person name="Seaver E.C."/>
            <person name="Weisblat D.A."/>
            <person name="Putnam N.H."/>
            <person name="Rokhsar D.S."/>
        </authorList>
    </citation>
    <scope>NUCLEOTIDE SEQUENCE</scope>
    <source>
        <strain evidence="7 9">I ESC-2004</strain>
    </source>
</reference>
<dbReference type="FunFam" id="3.30.70.330:FF:000404">
    <property type="entry name" value="RNA-binding protein with multiple splicing"/>
    <property type="match status" value="1"/>
</dbReference>
<dbReference type="InterPro" id="IPR035979">
    <property type="entry name" value="RBD_domain_sf"/>
</dbReference>
<evidence type="ECO:0000256" key="2">
    <source>
        <dbReference type="ARBA" id="ARBA00022884"/>
    </source>
</evidence>
<feature type="domain" description="RRM" evidence="6">
    <location>
        <begin position="220"/>
        <end position="297"/>
    </location>
</feature>
<feature type="region of interest" description="Disordered" evidence="5">
    <location>
        <begin position="86"/>
        <end position="105"/>
    </location>
</feature>
<dbReference type="PANTHER" id="PTHR10501">
    <property type="entry name" value="U1 SMALL NUCLEAR RIBONUCLEOPROTEIN A/U2 SMALL NUCLEAR RIBONUCLEOPROTEIN B"/>
    <property type="match status" value="1"/>
</dbReference>
<keyword evidence="2 4" id="KW-0694">RNA-binding</keyword>
<dbReference type="GO" id="GO:0003723">
    <property type="term" value="F:RNA binding"/>
    <property type="evidence" value="ECO:0007669"/>
    <property type="project" value="UniProtKB-UniRule"/>
</dbReference>
<dbReference type="OMA" id="CVAFVEY"/>
<dbReference type="PROSITE" id="PS50102">
    <property type="entry name" value="RRM"/>
    <property type="match status" value="2"/>
</dbReference>
<evidence type="ECO:0000256" key="3">
    <source>
        <dbReference type="ARBA" id="ARBA00023242"/>
    </source>
</evidence>
<dbReference type="OrthoDB" id="431169at2759"/>
<sequence>QVRTLFVSGLPMDAKPRELYLLFRAYKGYEGSLLKVTGKNGKTTSPVGFVTFTSRVAAEAAKQDLQQGVRFDPDLPQTLRLEFAKSNTKVTKPKQQSPQPAATHPTFIHPLTGQEIGGAFFPGMPGAEAWPGHPLVTGAYTELSPALHHPALLQHPALAAQVHPALAMSGHHAAAMNSAVPHPHMAASPVLGSPVGGATSTSTLTSPSLATATSTHAPCSTLFVANLGPFCSEQELKDLFQSISGFLRLRMHNKGGSPVAFVEYQDVRCAMEAMLKLQGCVLFSSERGGIRIEYARNKMGEVVSSCPTPNGPLLLSSFSPPFPSLLHSFQTYCCGGWWQSFFSFIAR</sequence>
<keyword evidence="3" id="KW-0539">Nucleus</keyword>
<dbReference type="Proteomes" id="UP000014760">
    <property type="component" value="Unassembled WGS sequence"/>
</dbReference>
<proteinExistence type="predicted"/>
<dbReference type="STRING" id="283909.R7UJM3"/>
<gene>
    <name evidence="7" type="ORF">CAPTEDRAFT_112394</name>
</gene>
<feature type="compositionally biased region" description="Polar residues" evidence="5">
    <location>
        <begin position="86"/>
        <end position="100"/>
    </location>
</feature>
<evidence type="ECO:0000313" key="7">
    <source>
        <dbReference type="EMBL" id="ELU06415.1"/>
    </source>
</evidence>
<dbReference type="HOGENOM" id="CLU_051419_0_0_1"/>
<evidence type="ECO:0000256" key="1">
    <source>
        <dbReference type="ARBA" id="ARBA00004123"/>
    </source>
</evidence>
<dbReference type="SMART" id="SM00360">
    <property type="entry name" value="RRM"/>
    <property type="match status" value="2"/>
</dbReference>
<dbReference type="InterPro" id="IPR000504">
    <property type="entry name" value="RRM_dom"/>
</dbReference>
<dbReference type="Gene3D" id="3.30.70.330">
    <property type="match status" value="2"/>
</dbReference>
<evidence type="ECO:0000313" key="9">
    <source>
        <dbReference type="Proteomes" id="UP000014760"/>
    </source>
</evidence>
<dbReference type="EMBL" id="AMQN01007427">
    <property type="status" value="NOT_ANNOTATED_CDS"/>
    <property type="molecule type" value="Genomic_DNA"/>
</dbReference>
<dbReference type="InterPro" id="IPR034788">
    <property type="entry name" value="Cpo_RRM"/>
</dbReference>
<dbReference type="Pfam" id="PF00076">
    <property type="entry name" value="RRM_1"/>
    <property type="match status" value="2"/>
</dbReference>
<dbReference type="GO" id="GO:0005634">
    <property type="term" value="C:nucleus"/>
    <property type="evidence" value="ECO:0007669"/>
    <property type="project" value="UniProtKB-SubCell"/>
</dbReference>
<dbReference type="SUPFAM" id="SSF54928">
    <property type="entry name" value="RNA-binding domain, RBD"/>
    <property type="match status" value="1"/>
</dbReference>
<evidence type="ECO:0000256" key="5">
    <source>
        <dbReference type="SAM" id="MobiDB-lite"/>
    </source>
</evidence>
<reference evidence="8" key="3">
    <citation type="submission" date="2015-06" db="UniProtKB">
        <authorList>
            <consortium name="EnsemblMetazoa"/>
        </authorList>
    </citation>
    <scope>IDENTIFICATION</scope>
</reference>
<feature type="domain" description="RRM" evidence="6">
    <location>
        <begin position="3"/>
        <end position="86"/>
    </location>
</feature>
<comment type="subcellular location">
    <subcellularLocation>
        <location evidence="1">Nucleus</location>
    </subcellularLocation>
</comment>
<evidence type="ECO:0000259" key="6">
    <source>
        <dbReference type="PROSITE" id="PS50102"/>
    </source>
</evidence>
<feature type="non-terminal residue" evidence="7">
    <location>
        <position position="1"/>
    </location>
</feature>
<evidence type="ECO:0000313" key="8">
    <source>
        <dbReference type="EnsemblMetazoa" id="CapteP112394"/>
    </source>
</evidence>
<reference evidence="9" key="1">
    <citation type="submission" date="2012-12" db="EMBL/GenBank/DDBJ databases">
        <authorList>
            <person name="Hellsten U."/>
            <person name="Grimwood J."/>
            <person name="Chapman J.A."/>
            <person name="Shapiro H."/>
            <person name="Aerts A."/>
            <person name="Otillar R.P."/>
            <person name="Terry A.Y."/>
            <person name="Boore J.L."/>
            <person name="Simakov O."/>
            <person name="Marletaz F."/>
            <person name="Cho S.-J."/>
            <person name="Edsinger-Gonzales E."/>
            <person name="Havlak P."/>
            <person name="Kuo D.-H."/>
            <person name="Larsson T."/>
            <person name="Lv J."/>
            <person name="Arendt D."/>
            <person name="Savage R."/>
            <person name="Osoegawa K."/>
            <person name="de Jong P."/>
            <person name="Lindberg D.R."/>
            <person name="Seaver E.C."/>
            <person name="Weisblat D.A."/>
            <person name="Putnam N.H."/>
            <person name="Grigoriev I.V."/>
            <person name="Rokhsar D.S."/>
        </authorList>
    </citation>
    <scope>NUCLEOTIDE SEQUENCE</scope>
    <source>
        <strain evidence="9">I ESC-2004</strain>
    </source>
</reference>
<organism evidence="7">
    <name type="scientific">Capitella teleta</name>
    <name type="common">Polychaete worm</name>
    <dbReference type="NCBI Taxonomy" id="283909"/>
    <lineage>
        <taxon>Eukaryota</taxon>
        <taxon>Metazoa</taxon>
        <taxon>Spiralia</taxon>
        <taxon>Lophotrochozoa</taxon>
        <taxon>Annelida</taxon>
        <taxon>Polychaeta</taxon>
        <taxon>Sedentaria</taxon>
        <taxon>Scolecida</taxon>
        <taxon>Capitellidae</taxon>
        <taxon>Capitella</taxon>
    </lineage>
</organism>
<dbReference type="CDD" id="cd12245">
    <property type="entry name" value="RRM_scw1_like"/>
    <property type="match status" value="1"/>
</dbReference>
<dbReference type="EMBL" id="KB300677">
    <property type="protein sequence ID" value="ELU06415.1"/>
    <property type="molecule type" value="Genomic_DNA"/>
</dbReference>
<dbReference type="AlphaFoldDB" id="R7UJM3"/>
<dbReference type="EnsemblMetazoa" id="CapteT112394">
    <property type="protein sequence ID" value="CapteP112394"/>
    <property type="gene ID" value="CapteG112394"/>
</dbReference>
<name>R7UJM3_CAPTE</name>
<dbReference type="CDD" id="cd12684">
    <property type="entry name" value="RRM_cpo"/>
    <property type="match status" value="1"/>
</dbReference>